<evidence type="ECO:0000313" key="6">
    <source>
        <dbReference type="Proteomes" id="UP001566132"/>
    </source>
</evidence>
<dbReference type="InterPro" id="IPR029058">
    <property type="entry name" value="AB_hydrolase_fold"/>
</dbReference>
<evidence type="ECO:0000256" key="1">
    <source>
        <dbReference type="ARBA" id="ARBA00005964"/>
    </source>
</evidence>
<dbReference type="InterPro" id="IPR002018">
    <property type="entry name" value="CarbesteraseB"/>
</dbReference>
<feature type="chain" id="PRO_5044834409" description="Carboxylesterase type B domain-containing protein" evidence="3">
    <location>
        <begin position="17"/>
        <end position="645"/>
    </location>
</feature>
<reference evidence="5 6" key="1">
    <citation type="submission" date="2024-05" db="EMBL/GenBank/DDBJ databases">
        <title>Genetic variation in Jamaican populations of the coffee berry borer (Hypothenemus hampei).</title>
        <authorList>
            <person name="Errbii M."/>
            <person name="Myrie A."/>
        </authorList>
    </citation>
    <scope>NUCLEOTIDE SEQUENCE [LARGE SCALE GENOMIC DNA]</scope>
    <source>
        <strain evidence="5">JA-Hopewell-2020-01-JO</strain>
        <tissue evidence="5">Whole body</tissue>
    </source>
</reference>
<dbReference type="AlphaFoldDB" id="A0ABD1E0F8"/>
<organism evidence="5 6">
    <name type="scientific">Hypothenemus hampei</name>
    <name type="common">Coffee berry borer</name>
    <dbReference type="NCBI Taxonomy" id="57062"/>
    <lineage>
        <taxon>Eukaryota</taxon>
        <taxon>Metazoa</taxon>
        <taxon>Ecdysozoa</taxon>
        <taxon>Arthropoda</taxon>
        <taxon>Hexapoda</taxon>
        <taxon>Insecta</taxon>
        <taxon>Pterygota</taxon>
        <taxon>Neoptera</taxon>
        <taxon>Endopterygota</taxon>
        <taxon>Coleoptera</taxon>
        <taxon>Polyphaga</taxon>
        <taxon>Cucujiformia</taxon>
        <taxon>Curculionidae</taxon>
        <taxon>Scolytinae</taxon>
        <taxon>Hypothenemus</taxon>
    </lineage>
</organism>
<comment type="similarity">
    <text evidence="1">Belongs to the type-B carboxylesterase/lipase family.</text>
</comment>
<proteinExistence type="inferred from homology"/>
<dbReference type="EMBL" id="JBDJPC010000016">
    <property type="protein sequence ID" value="KAL1488054.1"/>
    <property type="molecule type" value="Genomic_DNA"/>
</dbReference>
<feature type="domain" description="Carboxylesterase type B" evidence="4">
    <location>
        <begin position="56"/>
        <end position="605"/>
    </location>
</feature>
<keyword evidence="2" id="KW-0325">Glycoprotein</keyword>
<protein>
    <recommendedName>
        <fullName evidence="4">Carboxylesterase type B domain-containing protein</fullName>
    </recommendedName>
</protein>
<dbReference type="SUPFAM" id="SSF53474">
    <property type="entry name" value="alpha/beta-Hydrolases"/>
    <property type="match status" value="1"/>
</dbReference>
<sequence>MILVALTSLFFTLIHSSFQYNETVYSRVKRIVGGETPNYPPFDDPVVYVRFSERSARIQGTREFPHYVFKGIKYAHPPIGPDRFLRPKQKILEGDIKAITFAPPCIQPVPGKNYIIGSEDCLALNIFTPDLPTGTEGLPVVVWIHGGGFRYGSASQYGVRHLVGQRLLVVTIQYRLGSLGFLSSGSKHLPGNAALWDMALAVQWVRNYIGFFGGNPHRIIVMGHDTGASSALLLSLNKVAKGMPDAVVAMSGTAVSRWSIDNTPTDTSHQIAMQNGCPTSNDVTMIKCLQKVPVQAIIKLDSQIEFQQLQSRGFVSGLNGRLGTAPVVEGVNDGRSLPGLIQQDPVDSLYKQDNPKIPLLTGVTKDETTKAVKGHFKSDVLKQLNSVPDFLNKLVKEGLYSSPVISKLSGKLDKLGNVSQSWITDGSKVLTELSDSYLPSNFQNYLKTQNNIVEKLNKVSEATADALFNVPAFLTAQLWKDAPTYLYSFEHAGNMARGWNFLQGLPLIGNSSNPEEDRNLVGHGDELAYLFDPQDMEGKPIRVSKPSKDDVKVRAFFTKMIADFARHGEFSVDNKKVPKFNAGDNNFVQIRAKPSLADKFKFCEMALWTNIAERLKSSYCQFLGAVPGVLPNLNVNKPLSIFGVG</sequence>
<evidence type="ECO:0000256" key="2">
    <source>
        <dbReference type="ARBA" id="ARBA00023180"/>
    </source>
</evidence>
<dbReference type="InterPro" id="IPR051093">
    <property type="entry name" value="Neuroligin/BSAL"/>
</dbReference>
<dbReference type="Proteomes" id="UP001566132">
    <property type="component" value="Unassembled WGS sequence"/>
</dbReference>
<accession>A0ABD1E0F8</accession>
<feature type="signal peptide" evidence="3">
    <location>
        <begin position="1"/>
        <end position="16"/>
    </location>
</feature>
<keyword evidence="3" id="KW-0732">Signal</keyword>
<name>A0ABD1E0F8_HYPHA</name>
<dbReference type="Pfam" id="PF00135">
    <property type="entry name" value="COesterase"/>
    <property type="match status" value="1"/>
</dbReference>
<comment type="caution">
    <text evidence="5">The sequence shown here is derived from an EMBL/GenBank/DDBJ whole genome shotgun (WGS) entry which is preliminary data.</text>
</comment>
<dbReference type="Gene3D" id="3.40.50.1820">
    <property type="entry name" value="alpha/beta hydrolase"/>
    <property type="match status" value="1"/>
</dbReference>
<dbReference type="PANTHER" id="PTHR43903">
    <property type="entry name" value="NEUROLIGIN"/>
    <property type="match status" value="1"/>
</dbReference>
<keyword evidence="6" id="KW-1185">Reference proteome</keyword>
<evidence type="ECO:0000259" key="4">
    <source>
        <dbReference type="Pfam" id="PF00135"/>
    </source>
</evidence>
<evidence type="ECO:0000256" key="3">
    <source>
        <dbReference type="SAM" id="SignalP"/>
    </source>
</evidence>
<evidence type="ECO:0000313" key="5">
    <source>
        <dbReference type="EMBL" id="KAL1488054.1"/>
    </source>
</evidence>
<gene>
    <name evidence="5" type="ORF">ABEB36_015423</name>
</gene>